<dbReference type="EMBL" id="JALNTZ010000007">
    <property type="protein sequence ID" value="KAJ3645859.1"/>
    <property type="molecule type" value="Genomic_DNA"/>
</dbReference>
<comment type="caution">
    <text evidence="1">The sequence shown here is derived from an EMBL/GenBank/DDBJ whole genome shotgun (WGS) entry which is preliminary data.</text>
</comment>
<evidence type="ECO:0000313" key="1">
    <source>
        <dbReference type="EMBL" id="KAJ3645859.1"/>
    </source>
</evidence>
<evidence type="ECO:0000313" key="2">
    <source>
        <dbReference type="Proteomes" id="UP001168821"/>
    </source>
</evidence>
<sequence>MNDNSVGKAVNDIYVDGAKTDNGSGASIYPEKLNAQISVPLGTNTSVLQTEPMGILLGARMVAELEIGNKSIPILTDSKSALLILDSWGWFGSAAKR</sequence>
<dbReference type="InterPro" id="IPR036397">
    <property type="entry name" value="RNaseH_sf"/>
</dbReference>
<protein>
    <submittedName>
        <fullName evidence="1">Uncharacterized protein</fullName>
    </submittedName>
</protein>
<dbReference type="Proteomes" id="UP001168821">
    <property type="component" value="Unassembled WGS sequence"/>
</dbReference>
<dbReference type="Gene3D" id="3.30.420.10">
    <property type="entry name" value="Ribonuclease H-like superfamily/Ribonuclease H"/>
    <property type="match status" value="1"/>
</dbReference>
<dbReference type="GO" id="GO:0003676">
    <property type="term" value="F:nucleic acid binding"/>
    <property type="evidence" value="ECO:0007669"/>
    <property type="project" value="InterPro"/>
</dbReference>
<dbReference type="SUPFAM" id="SSF53098">
    <property type="entry name" value="Ribonuclease H-like"/>
    <property type="match status" value="1"/>
</dbReference>
<keyword evidence="2" id="KW-1185">Reference proteome</keyword>
<accession>A0AA38HYR0</accession>
<gene>
    <name evidence="1" type="ORF">Zmor_023482</name>
</gene>
<reference evidence="1" key="1">
    <citation type="journal article" date="2023" name="G3 (Bethesda)">
        <title>Whole genome assemblies of Zophobas morio and Tenebrio molitor.</title>
        <authorList>
            <person name="Kaur S."/>
            <person name="Stinson S.A."/>
            <person name="diCenzo G.C."/>
        </authorList>
    </citation>
    <scope>NUCLEOTIDE SEQUENCE</scope>
    <source>
        <strain evidence="1">QUZm001</strain>
    </source>
</reference>
<organism evidence="1 2">
    <name type="scientific">Zophobas morio</name>
    <dbReference type="NCBI Taxonomy" id="2755281"/>
    <lineage>
        <taxon>Eukaryota</taxon>
        <taxon>Metazoa</taxon>
        <taxon>Ecdysozoa</taxon>
        <taxon>Arthropoda</taxon>
        <taxon>Hexapoda</taxon>
        <taxon>Insecta</taxon>
        <taxon>Pterygota</taxon>
        <taxon>Neoptera</taxon>
        <taxon>Endopterygota</taxon>
        <taxon>Coleoptera</taxon>
        <taxon>Polyphaga</taxon>
        <taxon>Cucujiformia</taxon>
        <taxon>Tenebrionidae</taxon>
        <taxon>Zophobas</taxon>
    </lineage>
</organism>
<proteinExistence type="predicted"/>
<name>A0AA38HYR0_9CUCU</name>
<dbReference type="InterPro" id="IPR012337">
    <property type="entry name" value="RNaseH-like_sf"/>
</dbReference>
<dbReference type="AlphaFoldDB" id="A0AA38HYR0"/>